<dbReference type="InterPro" id="IPR051045">
    <property type="entry name" value="TonB-dependent_transducer"/>
</dbReference>
<dbReference type="EMBL" id="JABANE010000011">
    <property type="protein sequence ID" value="NME67468.1"/>
    <property type="molecule type" value="Genomic_DNA"/>
</dbReference>
<accession>A0A7X9P1F1</accession>
<feature type="transmembrane region" description="Helical" evidence="10">
    <location>
        <begin position="92"/>
        <end position="110"/>
    </location>
</feature>
<dbReference type="SUPFAM" id="SSF74653">
    <property type="entry name" value="TolA/TonB C-terminal domain"/>
    <property type="match status" value="1"/>
</dbReference>
<keyword evidence="3" id="KW-0813">Transport</keyword>
<evidence type="ECO:0000256" key="6">
    <source>
        <dbReference type="ARBA" id="ARBA00022692"/>
    </source>
</evidence>
<feature type="transmembrane region" description="Helical" evidence="10">
    <location>
        <begin position="6"/>
        <end position="22"/>
    </location>
</feature>
<keyword evidence="5" id="KW-0997">Cell inner membrane</keyword>
<feature type="transmembrane region" description="Helical" evidence="10">
    <location>
        <begin position="267"/>
        <end position="285"/>
    </location>
</feature>
<dbReference type="RefSeq" id="WP_169655805.1">
    <property type="nucleotide sequence ID" value="NZ_JABANE010000011.1"/>
</dbReference>
<comment type="subcellular location">
    <subcellularLocation>
        <location evidence="1">Cell inner membrane</location>
        <topology evidence="1">Single-pass membrane protein</topology>
        <orientation evidence="1">Periplasmic side</orientation>
    </subcellularLocation>
</comment>
<keyword evidence="13" id="KW-1185">Reference proteome</keyword>
<dbReference type="GO" id="GO:0031992">
    <property type="term" value="F:energy transducer activity"/>
    <property type="evidence" value="ECO:0007669"/>
    <property type="project" value="TreeGrafter"/>
</dbReference>
<dbReference type="PANTHER" id="PTHR33446:SF2">
    <property type="entry name" value="PROTEIN TONB"/>
    <property type="match status" value="1"/>
</dbReference>
<dbReference type="PANTHER" id="PTHR33446">
    <property type="entry name" value="PROTEIN TONB-RELATED"/>
    <property type="match status" value="1"/>
</dbReference>
<evidence type="ECO:0000256" key="1">
    <source>
        <dbReference type="ARBA" id="ARBA00004383"/>
    </source>
</evidence>
<comment type="similarity">
    <text evidence="2">Belongs to the TonB family.</text>
</comment>
<keyword evidence="4" id="KW-1003">Cell membrane</keyword>
<keyword evidence="6 10" id="KW-0812">Transmembrane</keyword>
<dbReference type="Pfam" id="PF03544">
    <property type="entry name" value="TonB_C"/>
    <property type="match status" value="1"/>
</dbReference>
<keyword evidence="7" id="KW-0653">Protein transport</keyword>
<dbReference type="InterPro" id="IPR008756">
    <property type="entry name" value="Peptidase_M56"/>
</dbReference>
<dbReference type="Proteomes" id="UP000576082">
    <property type="component" value="Unassembled WGS sequence"/>
</dbReference>
<evidence type="ECO:0000256" key="5">
    <source>
        <dbReference type="ARBA" id="ARBA00022519"/>
    </source>
</evidence>
<evidence type="ECO:0000313" key="13">
    <source>
        <dbReference type="Proteomes" id="UP000576082"/>
    </source>
</evidence>
<evidence type="ECO:0000259" key="11">
    <source>
        <dbReference type="PROSITE" id="PS52015"/>
    </source>
</evidence>
<evidence type="ECO:0000256" key="9">
    <source>
        <dbReference type="ARBA" id="ARBA00023136"/>
    </source>
</evidence>
<evidence type="ECO:0000313" key="12">
    <source>
        <dbReference type="EMBL" id="NME67468.1"/>
    </source>
</evidence>
<proteinExistence type="inferred from homology"/>
<dbReference type="Pfam" id="PF05569">
    <property type="entry name" value="Peptidase_M56"/>
    <property type="match status" value="1"/>
</dbReference>
<reference evidence="12 13" key="1">
    <citation type="submission" date="2020-04" db="EMBL/GenBank/DDBJ databases">
        <title>Flammeovirga sp. SR4, a novel species isolated from seawater.</title>
        <authorList>
            <person name="Wang X."/>
        </authorList>
    </citation>
    <scope>NUCLEOTIDE SEQUENCE [LARGE SCALE GENOMIC DNA]</scope>
    <source>
        <strain evidence="12 13">ATCC 23126</strain>
    </source>
</reference>
<dbReference type="GO" id="GO:0015031">
    <property type="term" value="P:protein transport"/>
    <property type="evidence" value="ECO:0007669"/>
    <property type="project" value="UniProtKB-KW"/>
</dbReference>
<keyword evidence="9 10" id="KW-0472">Membrane</keyword>
<keyword evidence="8 10" id="KW-1133">Transmembrane helix</keyword>
<dbReference type="Gene3D" id="3.30.1150.10">
    <property type="match status" value="1"/>
</dbReference>
<evidence type="ECO:0000256" key="8">
    <source>
        <dbReference type="ARBA" id="ARBA00022989"/>
    </source>
</evidence>
<dbReference type="GO" id="GO:0055085">
    <property type="term" value="P:transmembrane transport"/>
    <property type="evidence" value="ECO:0007669"/>
    <property type="project" value="InterPro"/>
</dbReference>
<sequence length="506" mass="58737">MISYLLLSSTGLLVLALFYFVFHKNETFFQQNRFTILVGVIVSLVFPLFENILSYQQQSFISESLPVIYLPEIIVGNQSIEEQSIQWSWSNFILLIYSIVLIVLAIRFCISNFKLIRFIRFHKKINFRGSTLIYTEGKYPTFAYLKYIFWDNTTSLTEHEQELIFQHERTHIKEFHSIDIFLMEILKIIFWFHPAIYLIDAALRTQHEYLADQKANQTTNDASYSQLMIRSLFEDVSLNVGHGFQFSTVKSRIKMLKKERTNQWKRVSSLFTFSILVTSIVFLQACVKDEFDIKDADSQLAEVTSEQVFGYQIDGRTYWDVQNTFSEEIRSNPDDLKFINVLKGEKVPSYFNNSVKGVLVLSFKDDLNTELIGKLKNLPSTSLVFDINENKEMLAKQDEKSDRVFEEVQNPANFPGGMNNLYKIIGEEMKYPQEAKEKGIEGKVYLEFVIDEKGNGQDFKVLNDVDPLLSEEALRVAPIVMKGWNPANHNGTIVKQRLVMPISFKL</sequence>
<feature type="transmembrane region" description="Helical" evidence="10">
    <location>
        <begin position="34"/>
        <end position="55"/>
    </location>
</feature>
<dbReference type="GO" id="GO:0098797">
    <property type="term" value="C:plasma membrane protein complex"/>
    <property type="evidence" value="ECO:0007669"/>
    <property type="project" value="TreeGrafter"/>
</dbReference>
<dbReference type="CDD" id="cd07341">
    <property type="entry name" value="M56_BlaR1_MecR1_like"/>
    <property type="match status" value="1"/>
</dbReference>
<evidence type="ECO:0000256" key="2">
    <source>
        <dbReference type="ARBA" id="ARBA00006555"/>
    </source>
</evidence>
<evidence type="ECO:0000256" key="4">
    <source>
        <dbReference type="ARBA" id="ARBA00022475"/>
    </source>
</evidence>
<comment type="caution">
    <text evidence="12">The sequence shown here is derived from an EMBL/GenBank/DDBJ whole genome shotgun (WGS) entry which is preliminary data.</text>
</comment>
<evidence type="ECO:0000256" key="3">
    <source>
        <dbReference type="ARBA" id="ARBA00022448"/>
    </source>
</evidence>
<dbReference type="InterPro" id="IPR006260">
    <property type="entry name" value="TonB/TolA_C"/>
</dbReference>
<name>A0A7X9P1F1_9BACT</name>
<protein>
    <submittedName>
        <fullName evidence="12">M56 family metallopeptidase</fullName>
    </submittedName>
</protein>
<evidence type="ECO:0000256" key="7">
    <source>
        <dbReference type="ARBA" id="ARBA00022927"/>
    </source>
</evidence>
<dbReference type="InterPro" id="IPR037682">
    <property type="entry name" value="TonB_C"/>
</dbReference>
<feature type="domain" description="TonB C-terminal" evidence="11">
    <location>
        <begin position="416"/>
        <end position="506"/>
    </location>
</feature>
<dbReference type="AlphaFoldDB" id="A0A7X9P1F1"/>
<organism evidence="12 13">
    <name type="scientific">Flammeovirga aprica JL-4</name>
    <dbReference type="NCBI Taxonomy" id="694437"/>
    <lineage>
        <taxon>Bacteria</taxon>
        <taxon>Pseudomonadati</taxon>
        <taxon>Bacteroidota</taxon>
        <taxon>Cytophagia</taxon>
        <taxon>Cytophagales</taxon>
        <taxon>Flammeovirgaceae</taxon>
        <taxon>Flammeovirga</taxon>
    </lineage>
</organism>
<dbReference type="PROSITE" id="PS52015">
    <property type="entry name" value="TONB_CTD"/>
    <property type="match status" value="1"/>
</dbReference>
<gene>
    <name evidence="12" type="ORF">HHU12_05775</name>
</gene>
<evidence type="ECO:0000256" key="10">
    <source>
        <dbReference type="SAM" id="Phobius"/>
    </source>
</evidence>
<dbReference type="NCBIfam" id="TIGR01352">
    <property type="entry name" value="tonB_Cterm"/>
    <property type="match status" value="1"/>
</dbReference>